<protein>
    <submittedName>
        <fullName evidence="1">Uncharacterized protein</fullName>
    </submittedName>
</protein>
<accession>A0A2P6RN42</accession>
<organism evidence="1 2">
    <name type="scientific">Rosa chinensis</name>
    <name type="common">China rose</name>
    <dbReference type="NCBI Taxonomy" id="74649"/>
    <lineage>
        <taxon>Eukaryota</taxon>
        <taxon>Viridiplantae</taxon>
        <taxon>Streptophyta</taxon>
        <taxon>Embryophyta</taxon>
        <taxon>Tracheophyta</taxon>
        <taxon>Spermatophyta</taxon>
        <taxon>Magnoliopsida</taxon>
        <taxon>eudicotyledons</taxon>
        <taxon>Gunneridae</taxon>
        <taxon>Pentapetalae</taxon>
        <taxon>rosids</taxon>
        <taxon>fabids</taxon>
        <taxon>Rosales</taxon>
        <taxon>Rosaceae</taxon>
        <taxon>Rosoideae</taxon>
        <taxon>Rosoideae incertae sedis</taxon>
        <taxon>Rosa</taxon>
    </lineage>
</organism>
<dbReference type="Gramene" id="PRQ47853">
    <property type="protein sequence ID" value="PRQ47853"/>
    <property type="gene ID" value="RchiOBHm_Chr2g0104261"/>
</dbReference>
<reference evidence="1 2" key="1">
    <citation type="journal article" date="2018" name="Nat. Genet.">
        <title>The Rosa genome provides new insights in the design of modern roses.</title>
        <authorList>
            <person name="Bendahmane M."/>
        </authorList>
    </citation>
    <scope>NUCLEOTIDE SEQUENCE [LARGE SCALE GENOMIC DNA]</scope>
    <source>
        <strain evidence="2">cv. Old Blush</strain>
    </source>
</reference>
<dbReference type="Proteomes" id="UP000238479">
    <property type="component" value="Chromosome 2"/>
</dbReference>
<keyword evidence="2" id="KW-1185">Reference proteome</keyword>
<proteinExistence type="predicted"/>
<dbReference type="AlphaFoldDB" id="A0A2P6RN42"/>
<evidence type="ECO:0000313" key="2">
    <source>
        <dbReference type="Proteomes" id="UP000238479"/>
    </source>
</evidence>
<evidence type="ECO:0000313" key="1">
    <source>
        <dbReference type="EMBL" id="PRQ47853.1"/>
    </source>
</evidence>
<name>A0A2P6RN42_ROSCH</name>
<gene>
    <name evidence="1" type="ORF">RchiOBHm_Chr2g0104261</name>
</gene>
<dbReference type="EMBL" id="PDCK01000040">
    <property type="protein sequence ID" value="PRQ47853.1"/>
    <property type="molecule type" value="Genomic_DNA"/>
</dbReference>
<dbReference type="OMA" id="ICANNVP"/>
<comment type="caution">
    <text evidence="1">The sequence shown here is derived from an EMBL/GenBank/DDBJ whole genome shotgun (WGS) entry which is preliminary data.</text>
</comment>
<sequence>MWAELYCLDEDFLSIQYLQELSSQSLANLVVTRKEKIEADGYYSELFVSQHDVLRDLAIFQAKLDPNKTRLILHKCGDKVPKKLTEQKHQSIQTRILSISFGCPIILLFSRYKRKCIQAHANGDTHKT</sequence>